<dbReference type="SUPFAM" id="SSF47699">
    <property type="entry name" value="Bifunctional inhibitor/lipid-transfer protein/seed storage 2S albumin"/>
    <property type="match status" value="1"/>
</dbReference>
<proteinExistence type="inferred from homology"/>
<dbReference type="AlphaFoldDB" id="A0AAW2U946"/>
<feature type="signal peptide" evidence="5">
    <location>
        <begin position="1"/>
        <end position="17"/>
    </location>
</feature>
<dbReference type="Pfam" id="PF00234">
    <property type="entry name" value="Tryp_alpha_amyl"/>
    <property type="match status" value="1"/>
</dbReference>
<dbReference type="PANTHER" id="PTHR33076">
    <property type="entry name" value="NON-SPECIFIC LIPID-TRANSFER PROTEIN 2-RELATED"/>
    <property type="match status" value="1"/>
</dbReference>
<comment type="function">
    <text evidence="4">Plant non-specific lipid-transfer proteins transfer phospholipids as well as galactolipids across membranes. May play a role in wax or cutin deposition in the cell walls of expanding epidermal cells and certain secretory tissues.</text>
</comment>
<dbReference type="GO" id="GO:0008289">
    <property type="term" value="F:lipid binding"/>
    <property type="evidence" value="ECO:0007669"/>
    <property type="project" value="UniProtKB-KW"/>
</dbReference>
<protein>
    <recommendedName>
        <fullName evidence="4">Non-specific lipid-transfer protein</fullName>
    </recommendedName>
</protein>
<dbReference type="PRINTS" id="PR00382">
    <property type="entry name" value="LIPIDTRNSFER"/>
</dbReference>
<gene>
    <name evidence="7" type="ORF">Sradi_1580200</name>
</gene>
<dbReference type="Gene3D" id="1.10.110.10">
    <property type="entry name" value="Plant lipid-transfer and hydrophobic proteins"/>
    <property type="match status" value="1"/>
</dbReference>
<dbReference type="InterPro" id="IPR036312">
    <property type="entry name" value="Bifun_inhib/LTP/seed_sf"/>
</dbReference>
<reference evidence="7" key="1">
    <citation type="submission" date="2020-06" db="EMBL/GenBank/DDBJ databases">
        <authorList>
            <person name="Li T."/>
            <person name="Hu X."/>
            <person name="Zhang T."/>
            <person name="Song X."/>
            <person name="Zhang H."/>
            <person name="Dai N."/>
            <person name="Sheng W."/>
            <person name="Hou X."/>
            <person name="Wei L."/>
        </authorList>
    </citation>
    <scope>NUCLEOTIDE SEQUENCE</scope>
    <source>
        <strain evidence="7">G02</strain>
        <tissue evidence="7">Leaf</tissue>
    </source>
</reference>
<evidence type="ECO:0000256" key="4">
    <source>
        <dbReference type="RuleBase" id="RU000628"/>
    </source>
</evidence>
<reference evidence="7" key="2">
    <citation type="journal article" date="2024" name="Plant">
        <title>Genomic evolution and insights into agronomic trait innovations of Sesamum species.</title>
        <authorList>
            <person name="Miao H."/>
            <person name="Wang L."/>
            <person name="Qu L."/>
            <person name="Liu H."/>
            <person name="Sun Y."/>
            <person name="Le M."/>
            <person name="Wang Q."/>
            <person name="Wei S."/>
            <person name="Zheng Y."/>
            <person name="Lin W."/>
            <person name="Duan Y."/>
            <person name="Cao H."/>
            <person name="Xiong S."/>
            <person name="Wang X."/>
            <person name="Wei L."/>
            <person name="Li C."/>
            <person name="Ma Q."/>
            <person name="Ju M."/>
            <person name="Zhao R."/>
            <person name="Li G."/>
            <person name="Mu C."/>
            <person name="Tian Q."/>
            <person name="Mei H."/>
            <person name="Zhang T."/>
            <person name="Gao T."/>
            <person name="Zhang H."/>
        </authorList>
    </citation>
    <scope>NUCLEOTIDE SEQUENCE</scope>
    <source>
        <strain evidence="7">G02</strain>
    </source>
</reference>
<evidence type="ECO:0000256" key="1">
    <source>
        <dbReference type="ARBA" id="ARBA00009748"/>
    </source>
</evidence>
<comment type="caution">
    <text evidence="7">The sequence shown here is derived from an EMBL/GenBank/DDBJ whole genome shotgun (WGS) entry which is preliminary data.</text>
</comment>
<dbReference type="SMART" id="SM00499">
    <property type="entry name" value="AAI"/>
    <property type="match status" value="1"/>
</dbReference>
<dbReference type="InterPro" id="IPR000528">
    <property type="entry name" value="Plant_nsLTP"/>
</dbReference>
<keyword evidence="3 4" id="KW-0446">Lipid-binding</keyword>
<keyword evidence="5" id="KW-0732">Signal</keyword>
<evidence type="ECO:0000256" key="2">
    <source>
        <dbReference type="ARBA" id="ARBA00022448"/>
    </source>
</evidence>
<evidence type="ECO:0000256" key="5">
    <source>
        <dbReference type="SAM" id="SignalP"/>
    </source>
</evidence>
<feature type="chain" id="PRO_5043464149" description="Non-specific lipid-transfer protein" evidence="5">
    <location>
        <begin position="18"/>
        <end position="119"/>
    </location>
</feature>
<evidence type="ECO:0000313" key="7">
    <source>
        <dbReference type="EMBL" id="KAL0413785.1"/>
    </source>
</evidence>
<comment type="similarity">
    <text evidence="1 4">Belongs to the plant LTP family.</text>
</comment>
<sequence>MLVAAMLVFAIVPGTEATIGCSSVLSMLSPCMAYVTGQGPLGTCCVGVKSLYATAKTTADKQSVCSCLESLAGSVSNTELAKAAGLPGQCGVNIPYKISPSVDCSKYVNHLLFYLSIFL</sequence>
<organism evidence="7">
    <name type="scientific">Sesamum radiatum</name>
    <name type="common">Black benniseed</name>
    <dbReference type="NCBI Taxonomy" id="300843"/>
    <lineage>
        <taxon>Eukaryota</taxon>
        <taxon>Viridiplantae</taxon>
        <taxon>Streptophyta</taxon>
        <taxon>Embryophyta</taxon>
        <taxon>Tracheophyta</taxon>
        <taxon>Spermatophyta</taxon>
        <taxon>Magnoliopsida</taxon>
        <taxon>eudicotyledons</taxon>
        <taxon>Gunneridae</taxon>
        <taxon>Pentapetalae</taxon>
        <taxon>asterids</taxon>
        <taxon>lamiids</taxon>
        <taxon>Lamiales</taxon>
        <taxon>Pedaliaceae</taxon>
        <taxon>Sesamum</taxon>
    </lineage>
</organism>
<evidence type="ECO:0000259" key="6">
    <source>
        <dbReference type="SMART" id="SM00499"/>
    </source>
</evidence>
<name>A0AAW2U946_SESRA</name>
<feature type="domain" description="Bifunctional inhibitor/plant lipid transfer protein/seed storage helical" evidence="6">
    <location>
        <begin position="21"/>
        <end position="104"/>
    </location>
</feature>
<dbReference type="CDD" id="cd01960">
    <property type="entry name" value="nsLTP1"/>
    <property type="match status" value="1"/>
</dbReference>
<accession>A0AAW2U946</accession>
<dbReference type="InterPro" id="IPR016140">
    <property type="entry name" value="Bifunc_inhib/LTP/seed_store"/>
</dbReference>
<dbReference type="EMBL" id="JACGWJ010000006">
    <property type="protein sequence ID" value="KAL0413785.1"/>
    <property type="molecule type" value="Genomic_DNA"/>
</dbReference>
<dbReference type="GO" id="GO:0006869">
    <property type="term" value="P:lipid transport"/>
    <property type="evidence" value="ECO:0007669"/>
    <property type="project" value="InterPro"/>
</dbReference>
<evidence type="ECO:0000256" key="3">
    <source>
        <dbReference type="ARBA" id="ARBA00023121"/>
    </source>
</evidence>
<keyword evidence="2 4" id="KW-0813">Transport</keyword>